<dbReference type="GO" id="GO:0043093">
    <property type="term" value="P:FtsZ-dependent cytokinesis"/>
    <property type="evidence" value="ECO:0007669"/>
    <property type="project" value="UniProtKB-UniRule"/>
</dbReference>
<dbReference type="Gene3D" id="3.30.110.150">
    <property type="entry name" value="SepF-like protein"/>
    <property type="match status" value="1"/>
</dbReference>
<dbReference type="HAMAP" id="MF_01197">
    <property type="entry name" value="SepF"/>
    <property type="match status" value="1"/>
</dbReference>
<sequence>MGMINKLLDVLNLSNNDYDDDYDDGYGNDEDDYEETKSTRKRLFSGKSEPDDDNEIDDKALKQNKLVTRQKSKVIQMKNNRGLEVCVIRPTSIEDAREITDTLLSGKAVVLNLEGIHVEVAQRIIDFSAGSSYSIGGNLQKITNYIFIITPPNVDVSGDFQELVAGGIDLTTFNEKF</sequence>
<dbReference type="InterPro" id="IPR038594">
    <property type="entry name" value="SepF-like_sf"/>
</dbReference>
<comment type="subcellular location">
    <subcellularLocation>
        <location evidence="5">Cytoplasm</location>
    </subcellularLocation>
    <text evidence="5">Localizes to the division site, in a FtsZ-dependent manner.</text>
</comment>
<dbReference type="AlphaFoldDB" id="A0A1I0QIN8"/>
<name>A0A1I0QIN8_9FIRM</name>
<evidence type="ECO:0000256" key="4">
    <source>
        <dbReference type="ARBA" id="ARBA00044936"/>
    </source>
</evidence>
<evidence type="ECO:0000313" key="8">
    <source>
        <dbReference type="Proteomes" id="UP000199701"/>
    </source>
</evidence>
<keyword evidence="8" id="KW-1185">Reference proteome</keyword>
<dbReference type="PANTHER" id="PTHR35798">
    <property type="entry name" value="CELL DIVISION PROTEIN SEPF"/>
    <property type="match status" value="1"/>
</dbReference>
<keyword evidence="1 5" id="KW-0132">Cell division</keyword>
<protein>
    <recommendedName>
        <fullName evidence="5">Cell division protein SepF</fullName>
    </recommendedName>
</protein>
<comment type="function">
    <text evidence="4 5">Cell division protein that is part of the divisome complex and is recruited early to the Z-ring. Probably stimulates Z-ring formation, perhaps through the cross-linking of FtsZ protofilaments. Its function overlaps with FtsA.</text>
</comment>
<keyword evidence="5" id="KW-0963">Cytoplasm</keyword>
<evidence type="ECO:0000256" key="6">
    <source>
        <dbReference type="SAM" id="MobiDB-lite"/>
    </source>
</evidence>
<dbReference type="STRING" id="99656.SAMN05421659_10858"/>
<evidence type="ECO:0000256" key="3">
    <source>
        <dbReference type="ARBA" id="ARBA00023306"/>
    </source>
</evidence>
<reference evidence="7 8" key="1">
    <citation type="submission" date="2016-10" db="EMBL/GenBank/DDBJ databases">
        <authorList>
            <person name="de Groot N.N."/>
        </authorList>
    </citation>
    <scope>NUCLEOTIDE SEQUENCE [LARGE SCALE GENOMIC DNA]</scope>
    <source>
        <strain evidence="7 8">DSM 9179</strain>
    </source>
</reference>
<feature type="region of interest" description="Disordered" evidence="6">
    <location>
        <begin position="16"/>
        <end position="61"/>
    </location>
</feature>
<evidence type="ECO:0000256" key="5">
    <source>
        <dbReference type="HAMAP-Rule" id="MF_01197"/>
    </source>
</evidence>
<dbReference type="Proteomes" id="UP000199701">
    <property type="component" value="Unassembled WGS sequence"/>
</dbReference>
<gene>
    <name evidence="5" type="primary">sepF</name>
    <name evidence="7" type="ORF">SAMN05421659_10858</name>
</gene>
<dbReference type="RefSeq" id="WP_092454006.1">
    <property type="nucleotide sequence ID" value="NZ_FOJI01000008.1"/>
</dbReference>
<organism evidence="7 8">
    <name type="scientific">[Clostridium] fimetarium</name>
    <dbReference type="NCBI Taxonomy" id="99656"/>
    <lineage>
        <taxon>Bacteria</taxon>
        <taxon>Bacillati</taxon>
        <taxon>Bacillota</taxon>
        <taxon>Clostridia</taxon>
        <taxon>Lachnospirales</taxon>
        <taxon>Lachnospiraceae</taxon>
    </lineage>
</organism>
<keyword evidence="2 5" id="KW-0717">Septation</keyword>
<evidence type="ECO:0000256" key="1">
    <source>
        <dbReference type="ARBA" id="ARBA00022618"/>
    </source>
</evidence>
<accession>A0A1I0QIN8</accession>
<dbReference type="PANTHER" id="PTHR35798:SF1">
    <property type="entry name" value="CELL DIVISION PROTEIN SEPF"/>
    <property type="match status" value="1"/>
</dbReference>
<proteinExistence type="inferred from homology"/>
<dbReference type="GO" id="GO:0000917">
    <property type="term" value="P:division septum assembly"/>
    <property type="evidence" value="ECO:0007669"/>
    <property type="project" value="UniProtKB-KW"/>
</dbReference>
<dbReference type="EMBL" id="FOJI01000008">
    <property type="protein sequence ID" value="SEW26959.1"/>
    <property type="molecule type" value="Genomic_DNA"/>
</dbReference>
<dbReference type="InterPro" id="IPR007561">
    <property type="entry name" value="Cell_div_SepF/SepF-rel"/>
</dbReference>
<evidence type="ECO:0000256" key="2">
    <source>
        <dbReference type="ARBA" id="ARBA00023210"/>
    </source>
</evidence>
<comment type="similarity">
    <text evidence="5">Belongs to the SepF family.</text>
</comment>
<dbReference type="OrthoDB" id="9815206at2"/>
<dbReference type="InterPro" id="IPR023052">
    <property type="entry name" value="Cell_div_SepF"/>
</dbReference>
<dbReference type="Pfam" id="PF04472">
    <property type="entry name" value="SepF"/>
    <property type="match status" value="1"/>
</dbReference>
<keyword evidence="3 5" id="KW-0131">Cell cycle</keyword>
<evidence type="ECO:0000313" key="7">
    <source>
        <dbReference type="EMBL" id="SEW26959.1"/>
    </source>
</evidence>
<dbReference type="GO" id="GO:0005737">
    <property type="term" value="C:cytoplasm"/>
    <property type="evidence" value="ECO:0007669"/>
    <property type="project" value="UniProtKB-SubCell"/>
</dbReference>
<comment type="subunit">
    <text evidence="5">Homodimer. Interacts with FtsZ.</text>
</comment>
<feature type="compositionally biased region" description="Acidic residues" evidence="6">
    <location>
        <begin position="17"/>
        <end position="34"/>
    </location>
</feature>